<dbReference type="EMBL" id="RHJS01000002">
    <property type="protein sequence ID" value="RRK32222.1"/>
    <property type="molecule type" value="Genomic_DNA"/>
</dbReference>
<feature type="domain" description="Sulfatase N-terminal" evidence="8">
    <location>
        <begin position="290"/>
        <end position="578"/>
    </location>
</feature>
<dbReference type="InterPro" id="IPR000917">
    <property type="entry name" value="Sulfatase_N"/>
</dbReference>
<sequence length="673" mass="77508">MIQLPKKSFLIIRTIFLQITWFLFVYLFSEIYLHAVIFGNVSLFFPILLCIPAAFFAAFLCSRFSRKINLLIGGLITFAVCAFCVMELIYYGIFHTMLAPFSSLEMAGNAVDFRTVLFTFIKKNTGQLAIALLPCFVYPFLCFVKPFGHRLLKKRVRKGWAAAFCIYILGLICMLPFGNGLKTPLYTYFYSTQINYNIETLGLFTGISQDFVRMVLTRTTGFDTLFYKPIDNIKIIDRGEGPGEPNIVNYDFEKLISHIDNPKIQSIHEYVSNEDPTYKNDYTGMFKNYNLIFITAEGWWKYAVRKDLTPTLYSMLNEGFVFENYYTPLWYGSTIGGEFANLTGQIPKESGKFSMAVTGENRNNMQFTLSRMLQRKGYGIRAFHSYLYDFYIRHISHPNMGFEWYAAGNDWFEFETHENGDMLWPQSDLKLVSDSFDMYADDTPFYTNYMSFSGHANYDSTNEMSKRHWDLVKDLPYSDSAKAYLACNYELELAVEYLLQRLEEKGLLENTLFVIGPDHIPYGFPDMCSELAGEDLEDSLEWYHSSLVIWSASMQEPVNVSKYCSSIDVLPTVANLMGLEYDSRVLAGQDILSDAEQFVIFPDRSWITGRGTYTSSTGEFEPFGDMDDLFEDEESLNEYINNVSEIVENKIQLSADVVDNDYYAYLPGVLYLD</sequence>
<feature type="transmembrane region" description="Helical" evidence="7">
    <location>
        <begin position="159"/>
        <end position="178"/>
    </location>
</feature>
<comment type="subcellular location">
    <subcellularLocation>
        <location evidence="1">Cell membrane</location>
        <topology evidence="1">Multi-pass membrane protein</topology>
    </subcellularLocation>
</comment>
<gene>
    <name evidence="9" type="ORF">EBB54_13265</name>
</gene>
<protein>
    <submittedName>
        <fullName evidence="9">Alkaline phosphatase family protein</fullName>
    </submittedName>
</protein>
<proteinExistence type="predicted"/>
<dbReference type="Gene3D" id="3.30.1120.170">
    <property type="match status" value="1"/>
</dbReference>
<dbReference type="InterPro" id="IPR017850">
    <property type="entry name" value="Alkaline_phosphatase_core_sf"/>
</dbReference>
<dbReference type="GO" id="GO:0005886">
    <property type="term" value="C:plasma membrane"/>
    <property type="evidence" value="ECO:0007669"/>
    <property type="project" value="UniProtKB-SubCell"/>
</dbReference>
<feature type="transmembrane region" description="Helical" evidence="7">
    <location>
        <begin position="35"/>
        <end position="61"/>
    </location>
</feature>
<evidence type="ECO:0000256" key="6">
    <source>
        <dbReference type="ARBA" id="ARBA00023136"/>
    </source>
</evidence>
<evidence type="ECO:0000259" key="8">
    <source>
        <dbReference type="Pfam" id="PF00884"/>
    </source>
</evidence>
<evidence type="ECO:0000313" key="9">
    <source>
        <dbReference type="EMBL" id="RRK32222.1"/>
    </source>
</evidence>
<keyword evidence="5 7" id="KW-1133">Transmembrane helix</keyword>
<evidence type="ECO:0000256" key="1">
    <source>
        <dbReference type="ARBA" id="ARBA00004651"/>
    </source>
</evidence>
<evidence type="ECO:0000256" key="5">
    <source>
        <dbReference type="ARBA" id="ARBA00022989"/>
    </source>
</evidence>
<feature type="transmembrane region" description="Helical" evidence="7">
    <location>
        <begin position="9"/>
        <end position="29"/>
    </location>
</feature>
<dbReference type="Pfam" id="PF00884">
    <property type="entry name" value="Sulfatase"/>
    <property type="match status" value="1"/>
</dbReference>
<evidence type="ECO:0000256" key="4">
    <source>
        <dbReference type="ARBA" id="ARBA00022692"/>
    </source>
</evidence>
<dbReference type="CDD" id="cd16015">
    <property type="entry name" value="LTA_synthase"/>
    <property type="match status" value="1"/>
</dbReference>
<evidence type="ECO:0000256" key="2">
    <source>
        <dbReference type="ARBA" id="ARBA00004936"/>
    </source>
</evidence>
<dbReference type="AlphaFoldDB" id="A0A426DHN4"/>
<feature type="transmembrane region" description="Helical" evidence="7">
    <location>
        <begin position="128"/>
        <end position="147"/>
    </location>
</feature>
<dbReference type="PANTHER" id="PTHR47371">
    <property type="entry name" value="LIPOTEICHOIC ACID SYNTHASE"/>
    <property type="match status" value="1"/>
</dbReference>
<keyword evidence="4 7" id="KW-0812">Transmembrane</keyword>
<comment type="pathway">
    <text evidence="2">Cell wall biogenesis; lipoteichoic acid biosynthesis.</text>
</comment>
<keyword evidence="6 7" id="KW-0472">Membrane</keyword>
<keyword evidence="10" id="KW-1185">Reference proteome</keyword>
<keyword evidence="3" id="KW-1003">Cell membrane</keyword>
<comment type="caution">
    <text evidence="9">The sequence shown here is derived from an EMBL/GenBank/DDBJ whole genome shotgun (WGS) entry which is preliminary data.</text>
</comment>
<evidence type="ECO:0000256" key="3">
    <source>
        <dbReference type="ARBA" id="ARBA00022475"/>
    </source>
</evidence>
<evidence type="ECO:0000256" key="7">
    <source>
        <dbReference type="SAM" id="Phobius"/>
    </source>
</evidence>
<dbReference type="Proteomes" id="UP000274920">
    <property type="component" value="Unassembled WGS sequence"/>
</dbReference>
<name>A0A426DHN4_9FIRM</name>
<accession>A0A426DHN4</accession>
<organism evidence="9 10">
    <name type="scientific">Schaedlerella arabinosiphila</name>
    <dbReference type="NCBI Taxonomy" id="2044587"/>
    <lineage>
        <taxon>Bacteria</taxon>
        <taxon>Bacillati</taxon>
        <taxon>Bacillota</taxon>
        <taxon>Clostridia</taxon>
        <taxon>Lachnospirales</taxon>
        <taxon>Lachnospiraceae</taxon>
        <taxon>Schaedlerella</taxon>
    </lineage>
</organism>
<evidence type="ECO:0000313" key="10">
    <source>
        <dbReference type="Proteomes" id="UP000274920"/>
    </source>
</evidence>
<feature type="transmembrane region" description="Helical" evidence="7">
    <location>
        <begin position="68"/>
        <end position="93"/>
    </location>
</feature>
<reference evidence="9" key="1">
    <citation type="submission" date="2018-10" db="EMBL/GenBank/DDBJ databases">
        <title>Schaedlerella arabinophila gen. nov. sp. nov., isolated from the mouse intestinal tract and comparative analysis with the genome of the closely related altered Schaedler flora strain ASF502.</title>
        <authorList>
            <person name="Miyake S."/>
            <person name="Soh M."/>
            <person name="Seedorf H."/>
        </authorList>
    </citation>
    <scope>NUCLEOTIDE SEQUENCE [LARGE SCALE GENOMIC DNA]</scope>
    <source>
        <strain evidence="9">DSM 106076</strain>
    </source>
</reference>
<dbReference type="PANTHER" id="PTHR47371:SF3">
    <property type="entry name" value="PHOSPHOGLYCEROL TRANSFERASE I"/>
    <property type="match status" value="1"/>
</dbReference>
<dbReference type="Gene3D" id="3.40.720.10">
    <property type="entry name" value="Alkaline Phosphatase, subunit A"/>
    <property type="match status" value="1"/>
</dbReference>
<dbReference type="SUPFAM" id="SSF53649">
    <property type="entry name" value="Alkaline phosphatase-like"/>
    <property type="match status" value="1"/>
</dbReference>
<dbReference type="InterPro" id="IPR050448">
    <property type="entry name" value="OpgB/LTA_synthase_biosynth"/>
</dbReference>